<dbReference type="STRING" id="1385369.N825_13350"/>
<keyword evidence="1" id="KW-0812">Transmembrane</keyword>
<evidence type="ECO:0008006" key="4">
    <source>
        <dbReference type="Google" id="ProtNLM"/>
    </source>
</evidence>
<evidence type="ECO:0000313" key="3">
    <source>
        <dbReference type="Proteomes" id="UP000019486"/>
    </source>
</evidence>
<organism evidence="2 3">
    <name type="scientific">Skermanella stibiiresistens SB22</name>
    <dbReference type="NCBI Taxonomy" id="1385369"/>
    <lineage>
        <taxon>Bacteria</taxon>
        <taxon>Pseudomonadati</taxon>
        <taxon>Pseudomonadota</taxon>
        <taxon>Alphaproteobacteria</taxon>
        <taxon>Rhodospirillales</taxon>
        <taxon>Azospirillaceae</taxon>
        <taxon>Skermanella</taxon>
    </lineage>
</organism>
<gene>
    <name evidence="2" type="ORF">N825_13350</name>
</gene>
<keyword evidence="1" id="KW-0472">Membrane</keyword>
<dbReference type="RefSeq" id="WP_037457150.1">
    <property type="nucleotide sequence ID" value="NZ_AVFL01000018.1"/>
</dbReference>
<protein>
    <recommendedName>
        <fullName evidence="4">TIGR02588 family protein</fullName>
    </recommendedName>
</protein>
<reference evidence="2 3" key="1">
    <citation type="submission" date="2013-08" db="EMBL/GenBank/DDBJ databases">
        <title>The genome sequence of Skermanella stibiiresistens.</title>
        <authorList>
            <person name="Zhu W."/>
            <person name="Wang G."/>
        </authorList>
    </citation>
    <scope>NUCLEOTIDE SEQUENCE [LARGE SCALE GENOMIC DNA]</scope>
    <source>
        <strain evidence="2 3">SB22</strain>
    </source>
</reference>
<sequence>MSDAEHDAAGAREKLHTPVLEWLLGGVGLLLVAAAVAFLAWSGTTQGDRPPEIHVEVERVIRQRDGWLVMVRAYNAGGEAAAELLIRGRLAGGNGSGGDGSGAEESELRLDYLPSRSDRRGGLFFTRDPGSGQLTVRAIGYAEP</sequence>
<evidence type="ECO:0000256" key="1">
    <source>
        <dbReference type="SAM" id="Phobius"/>
    </source>
</evidence>
<name>W9H425_9PROT</name>
<evidence type="ECO:0000313" key="2">
    <source>
        <dbReference type="EMBL" id="EWY38513.1"/>
    </source>
</evidence>
<dbReference type="AlphaFoldDB" id="W9H425"/>
<dbReference type="OrthoDB" id="1445569at2"/>
<dbReference type="EMBL" id="AVFL01000018">
    <property type="protein sequence ID" value="EWY38513.1"/>
    <property type="molecule type" value="Genomic_DNA"/>
</dbReference>
<accession>W9H425</accession>
<keyword evidence="3" id="KW-1185">Reference proteome</keyword>
<keyword evidence="1" id="KW-1133">Transmembrane helix</keyword>
<dbReference type="Proteomes" id="UP000019486">
    <property type="component" value="Unassembled WGS sequence"/>
</dbReference>
<comment type="caution">
    <text evidence="2">The sequence shown here is derived from an EMBL/GenBank/DDBJ whole genome shotgun (WGS) entry which is preliminary data.</text>
</comment>
<feature type="transmembrane region" description="Helical" evidence="1">
    <location>
        <begin position="22"/>
        <end position="41"/>
    </location>
</feature>
<proteinExistence type="predicted"/>